<dbReference type="Gene3D" id="3.40.50.720">
    <property type="entry name" value="NAD(P)-binding Rossmann-like Domain"/>
    <property type="match status" value="1"/>
</dbReference>
<name>A0A158KY06_9BURK</name>
<sequence>MMIYRMRARSGAPHDARAKPRCALLLREHPGLVACNLYQRFMPMLMTAAGAVKAARVLISVQASRACRPLRRQSVPAL</sequence>
<keyword evidence="2" id="KW-1185">Reference proteome</keyword>
<dbReference type="EMBL" id="FCOM02000067">
    <property type="protein sequence ID" value="SAL85977.1"/>
    <property type="molecule type" value="Genomic_DNA"/>
</dbReference>
<reference evidence="1" key="1">
    <citation type="submission" date="2016-01" db="EMBL/GenBank/DDBJ databases">
        <authorList>
            <person name="Peeters C."/>
        </authorList>
    </citation>
    <scope>NUCLEOTIDE SEQUENCE [LARGE SCALE GENOMIC DNA]</scope>
    <source>
        <strain evidence="1">LMG 29317</strain>
    </source>
</reference>
<accession>A0A158KY06</accession>
<proteinExistence type="predicted"/>
<evidence type="ECO:0000313" key="2">
    <source>
        <dbReference type="Proteomes" id="UP000055019"/>
    </source>
</evidence>
<dbReference type="AlphaFoldDB" id="A0A158KY06"/>
<organism evidence="1 2">
    <name type="scientific">Caballeronia arvi</name>
    <dbReference type="NCBI Taxonomy" id="1777135"/>
    <lineage>
        <taxon>Bacteria</taxon>
        <taxon>Pseudomonadati</taxon>
        <taxon>Pseudomonadota</taxon>
        <taxon>Betaproteobacteria</taxon>
        <taxon>Burkholderiales</taxon>
        <taxon>Burkholderiaceae</taxon>
        <taxon>Caballeronia</taxon>
    </lineage>
</organism>
<dbReference type="Proteomes" id="UP000055019">
    <property type="component" value="Unassembled WGS sequence"/>
</dbReference>
<evidence type="ECO:0000313" key="1">
    <source>
        <dbReference type="EMBL" id="SAL85977.1"/>
    </source>
</evidence>
<gene>
    <name evidence="1" type="ORF">AWB74_07515</name>
</gene>
<comment type="caution">
    <text evidence="1">The sequence shown here is derived from an EMBL/GenBank/DDBJ whole genome shotgun (WGS) entry which is preliminary data.</text>
</comment>
<protein>
    <submittedName>
        <fullName evidence="1">NAD(P)(+) transhydrogenase (AB-specific)</fullName>
    </submittedName>
</protein>